<keyword evidence="3" id="KW-0949">S-adenosyl-L-methionine</keyword>
<proteinExistence type="predicted"/>
<sequence length="237" mass="25262">MAESDSTSTPGSAPPEPGREEYRALQAAAFDRIGERYDEAFPHKEGQERAGARLLRRLPPGARVLDAGCGTGLPTARQLADAGMAVTGIDISPVMLDLARKNVPGARFLEADLLDPADALRDGPGDAIGSFDAAVAFFSLLMLPRRDIATALRRLHGLLVPGGLLCLSMVEIDMDDVGFQFLGAPVRVTGYLRDDLRAVVEDAGFEVLGTDTISYAPATTQAPPEVQLFLDCRRRGG</sequence>
<dbReference type="AlphaFoldDB" id="A0A171DQ39"/>
<keyword evidence="2 5" id="KW-0808">Transferase</keyword>
<dbReference type="Pfam" id="PF13489">
    <property type="entry name" value="Methyltransf_23"/>
    <property type="match status" value="1"/>
</dbReference>
<evidence type="ECO:0000256" key="2">
    <source>
        <dbReference type="ARBA" id="ARBA00022679"/>
    </source>
</evidence>
<feature type="region of interest" description="Disordered" evidence="4">
    <location>
        <begin position="1"/>
        <end position="20"/>
    </location>
</feature>
<evidence type="ECO:0000256" key="4">
    <source>
        <dbReference type="SAM" id="MobiDB-lite"/>
    </source>
</evidence>
<dbReference type="GO" id="GO:0008168">
    <property type="term" value="F:methyltransferase activity"/>
    <property type="evidence" value="ECO:0007669"/>
    <property type="project" value="UniProtKB-KW"/>
</dbReference>
<organism evidence="5 6">
    <name type="scientific">Planomonospora sphaerica</name>
    <dbReference type="NCBI Taxonomy" id="161355"/>
    <lineage>
        <taxon>Bacteria</taxon>
        <taxon>Bacillati</taxon>
        <taxon>Actinomycetota</taxon>
        <taxon>Actinomycetes</taxon>
        <taxon>Streptosporangiales</taxon>
        <taxon>Streptosporangiaceae</taxon>
        <taxon>Planomonospora</taxon>
    </lineage>
</organism>
<dbReference type="EMBL" id="BDCX01000022">
    <property type="protein sequence ID" value="GAT71172.1"/>
    <property type="molecule type" value="Genomic_DNA"/>
</dbReference>
<evidence type="ECO:0000256" key="1">
    <source>
        <dbReference type="ARBA" id="ARBA00022603"/>
    </source>
</evidence>
<keyword evidence="1 5" id="KW-0489">Methyltransferase</keyword>
<evidence type="ECO:0000313" key="5">
    <source>
        <dbReference type="EMBL" id="GAT71172.1"/>
    </source>
</evidence>
<dbReference type="RefSeq" id="WP_068904057.1">
    <property type="nucleotide sequence ID" value="NZ_BDCX01000022.1"/>
</dbReference>
<dbReference type="InterPro" id="IPR029063">
    <property type="entry name" value="SAM-dependent_MTases_sf"/>
</dbReference>
<dbReference type="Proteomes" id="UP000077701">
    <property type="component" value="Unassembled WGS sequence"/>
</dbReference>
<reference evidence="5 6" key="1">
    <citation type="journal article" date="2016" name="Genome Announc.">
        <title>Draft Genome Sequence of Planomonospora sphaerica JCM9374, a Rare Actinomycete.</title>
        <authorList>
            <person name="Dohra H."/>
            <person name="Suzuki T."/>
            <person name="Inoue Y."/>
            <person name="Kodani S."/>
        </authorList>
    </citation>
    <scope>NUCLEOTIDE SEQUENCE [LARGE SCALE GENOMIC DNA]</scope>
    <source>
        <strain evidence="5 6">JCM 9374</strain>
    </source>
</reference>
<feature type="compositionally biased region" description="Polar residues" evidence="4">
    <location>
        <begin position="1"/>
        <end position="11"/>
    </location>
</feature>
<dbReference type="PANTHER" id="PTHR43464:SF19">
    <property type="entry name" value="UBIQUINONE BIOSYNTHESIS O-METHYLTRANSFERASE, MITOCHONDRIAL"/>
    <property type="match status" value="1"/>
</dbReference>
<protein>
    <submittedName>
        <fullName evidence="5">Methyltransferase</fullName>
    </submittedName>
</protein>
<evidence type="ECO:0000256" key="3">
    <source>
        <dbReference type="ARBA" id="ARBA00022691"/>
    </source>
</evidence>
<accession>A0A171DQ39</accession>
<dbReference type="PANTHER" id="PTHR43464">
    <property type="entry name" value="METHYLTRANSFERASE"/>
    <property type="match status" value="1"/>
</dbReference>
<dbReference type="STRING" id="161355.PS9374_06863"/>
<dbReference type="CDD" id="cd02440">
    <property type="entry name" value="AdoMet_MTases"/>
    <property type="match status" value="1"/>
</dbReference>
<dbReference type="Gene3D" id="3.40.50.150">
    <property type="entry name" value="Vaccinia Virus protein VP39"/>
    <property type="match status" value="1"/>
</dbReference>
<keyword evidence="6" id="KW-1185">Reference proteome</keyword>
<dbReference type="GO" id="GO:0032259">
    <property type="term" value="P:methylation"/>
    <property type="evidence" value="ECO:0007669"/>
    <property type="project" value="UniProtKB-KW"/>
</dbReference>
<dbReference type="OrthoDB" id="9765084at2"/>
<reference evidence="6" key="2">
    <citation type="submission" date="2016-04" db="EMBL/GenBank/DDBJ databases">
        <title>Planomonospora sphaerica JCM9374 whole genome shotgun sequence.</title>
        <authorList>
            <person name="Suzuki T."/>
            <person name="Dohra H."/>
            <person name="Kodani S."/>
        </authorList>
    </citation>
    <scope>NUCLEOTIDE SEQUENCE [LARGE SCALE GENOMIC DNA]</scope>
    <source>
        <strain evidence="6">JCM 9374</strain>
    </source>
</reference>
<name>A0A171DQ39_9ACTN</name>
<gene>
    <name evidence="5" type="ORF">PS9374_06863</name>
</gene>
<dbReference type="SUPFAM" id="SSF53335">
    <property type="entry name" value="S-adenosyl-L-methionine-dependent methyltransferases"/>
    <property type="match status" value="1"/>
</dbReference>
<evidence type="ECO:0000313" key="6">
    <source>
        <dbReference type="Proteomes" id="UP000077701"/>
    </source>
</evidence>
<comment type="caution">
    <text evidence="5">The sequence shown here is derived from an EMBL/GenBank/DDBJ whole genome shotgun (WGS) entry which is preliminary data.</text>
</comment>